<gene>
    <name evidence="6" type="ORF">H9942_10910</name>
</gene>
<dbReference type="InterPro" id="IPR047640">
    <property type="entry name" value="RpiR-like"/>
</dbReference>
<dbReference type="InterPro" id="IPR046348">
    <property type="entry name" value="SIS_dom_sf"/>
</dbReference>
<dbReference type="GO" id="GO:1901135">
    <property type="term" value="P:carbohydrate derivative metabolic process"/>
    <property type="evidence" value="ECO:0007669"/>
    <property type="project" value="InterPro"/>
</dbReference>
<evidence type="ECO:0000259" key="5">
    <source>
        <dbReference type="PROSITE" id="PS51464"/>
    </source>
</evidence>
<dbReference type="Gene3D" id="1.10.10.10">
    <property type="entry name" value="Winged helix-like DNA-binding domain superfamily/Winged helix DNA-binding domain"/>
    <property type="match status" value="1"/>
</dbReference>
<comment type="caution">
    <text evidence="6">The sequence shown here is derived from an EMBL/GenBank/DDBJ whole genome shotgun (WGS) entry which is preliminary data.</text>
</comment>
<dbReference type="Gene3D" id="3.40.50.10490">
    <property type="entry name" value="Glucose-6-phosphate isomerase like protein, domain 1"/>
    <property type="match status" value="1"/>
</dbReference>
<dbReference type="PROSITE" id="PS51071">
    <property type="entry name" value="HTH_RPIR"/>
    <property type="match status" value="1"/>
</dbReference>
<dbReference type="GO" id="GO:0097367">
    <property type="term" value="F:carbohydrate derivative binding"/>
    <property type="evidence" value="ECO:0007669"/>
    <property type="project" value="InterPro"/>
</dbReference>
<accession>A0A9D2S0B3</accession>
<dbReference type="GO" id="GO:0003700">
    <property type="term" value="F:DNA-binding transcription factor activity"/>
    <property type="evidence" value="ECO:0007669"/>
    <property type="project" value="InterPro"/>
</dbReference>
<dbReference type="InterPro" id="IPR035472">
    <property type="entry name" value="RpiR-like_SIS"/>
</dbReference>
<dbReference type="AlphaFoldDB" id="A0A9D2S0B3"/>
<dbReference type="CDD" id="cd05013">
    <property type="entry name" value="SIS_RpiR"/>
    <property type="match status" value="1"/>
</dbReference>
<dbReference type="PROSITE" id="PS51464">
    <property type="entry name" value="SIS"/>
    <property type="match status" value="1"/>
</dbReference>
<name>A0A9D2S0B3_9FIRM</name>
<dbReference type="SUPFAM" id="SSF53697">
    <property type="entry name" value="SIS domain"/>
    <property type="match status" value="1"/>
</dbReference>
<reference evidence="6" key="1">
    <citation type="journal article" date="2021" name="PeerJ">
        <title>Extensive microbial diversity within the chicken gut microbiome revealed by metagenomics and culture.</title>
        <authorList>
            <person name="Gilroy R."/>
            <person name="Ravi A."/>
            <person name="Getino M."/>
            <person name="Pursley I."/>
            <person name="Horton D.L."/>
            <person name="Alikhan N.F."/>
            <person name="Baker D."/>
            <person name="Gharbi K."/>
            <person name="Hall N."/>
            <person name="Watson M."/>
            <person name="Adriaenssens E.M."/>
            <person name="Foster-Nyarko E."/>
            <person name="Jarju S."/>
            <person name="Secka A."/>
            <person name="Antonio M."/>
            <person name="Oren A."/>
            <person name="Chaudhuri R.R."/>
            <person name="La Ragione R."/>
            <person name="Hildebrand F."/>
            <person name="Pallen M.J."/>
        </authorList>
    </citation>
    <scope>NUCLEOTIDE SEQUENCE</scope>
    <source>
        <strain evidence="6">ChiBcolR8-3208</strain>
    </source>
</reference>
<keyword evidence="2" id="KW-0238">DNA-binding</keyword>
<reference evidence="6" key="2">
    <citation type="submission" date="2021-04" db="EMBL/GenBank/DDBJ databases">
        <authorList>
            <person name="Gilroy R."/>
        </authorList>
    </citation>
    <scope>NUCLEOTIDE SEQUENCE</scope>
    <source>
        <strain evidence="6">ChiBcolR8-3208</strain>
    </source>
</reference>
<keyword evidence="3" id="KW-0804">Transcription</keyword>
<evidence type="ECO:0000256" key="3">
    <source>
        <dbReference type="ARBA" id="ARBA00023163"/>
    </source>
</evidence>
<organism evidence="6 7">
    <name type="scientific">Candidatus Acutalibacter ornithocaccae</name>
    <dbReference type="NCBI Taxonomy" id="2838416"/>
    <lineage>
        <taxon>Bacteria</taxon>
        <taxon>Bacillati</taxon>
        <taxon>Bacillota</taxon>
        <taxon>Clostridia</taxon>
        <taxon>Eubacteriales</taxon>
        <taxon>Acutalibacteraceae</taxon>
        <taxon>Acutalibacter</taxon>
    </lineage>
</organism>
<dbReference type="PANTHER" id="PTHR30514">
    <property type="entry name" value="GLUCOKINASE"/>
    <property type="match status" value="1"/>
</dbReference>
<feature type="domain" description="HTH rpiR-type" evidence="4">
    <location>
        <begin position="4"/>
        <end position="79"/>
    </location>
</feature>
<dbReference type="Pfam" id="PF01380">
    <property type="entry name" value="SIS"/>
    <property type="match status" value="1"/>
</dbReference>
<dbReference type="InterPro" id="IPR009057">
    <property type="entry name" value="Homeodomain-like_sf"/>
</dbReference>
<evidence type="ECO:0000313" key="7">
    <source>
        <dbReference type="Proteomes" id="UP000824214"/>
    </source>
</evidence>
<evidence type="ECO:0000259" key="4">
    <source>
        <dbReference type="PROSITE" id="PS51071"/>
    </source>
</evidence>
<evidence type="ECO:0000256" key="2">
    <source>
        <dbReference type="ARBA" id="ARBA00023125"/>
    </source>
</evidence>
<dbReference type="GO" id="GO:0003677">
    <property type="term" value="F:DNA binding"/>
    <property type="evidence" value="ECO:0007669"/>
    <property type="project" value="UniProtKB-KW"/>
</dbReference>
<keyword evidence="1" id="KW-0805">Transcription regulation</keyword>
<dbReference type="SUPFAM" id="SSF46689">
    <property type="entry name" value="Homeodomain-like"/>
    <property type="match status" value="1"/>
</dbReference>
<dbReference type="PANTHER" id="PTHR30514:SF21">
    <property type="entry name" value="RPIR-FAMILY TRANSCRIPTIONAL REGULATOR"/>
    <property type="match status" value="1"/>
</dbReference>
<dbReference type="Proteomes" id="UP000824214">
    <property type="component" value="Unassembled WGS sequence"/>
</dbReference>
<dbReference type="InterPro" id="IPR001347">
    <property type="entry name" value="SIS_dom"/>
</dbReference>
<evidence type="ECO:0000313" key="6">
    <source>
        <dbReference type="EMBL" id="HJB38556.1"/>
    </source>
</evidence>
<feature type="domain" description="SIS" evidence="5">
    <location>
        <begin position="115"/>
        <end position="255"/>
    </location>
</feature>
<dbReference type="Pfam" id="PF01418">
    <property type="entry name" value="HTH_6"/>
    <property type="match status" value="1"/>
</dbReference>
<dbReference type="InterPro" id="IPR036388">
    <property type="entry name" value="WH-like_DNA-bd_sf"/>
</dbReference>
<sequence>MEHSKVFSAIQAAYPKLTAAERSVADFFLQNRERGDFSSKAVAARLYVSEASLSRFAQKCGFKGYREFIYEYQRPFDEGSPFLSFSQVTKDVLARYQQLLDSSSRLVDEGQMRRVSQMLANSQRVYIYGMGSSGFAAREFALRLMRTGLLVEAITDSHMIRMNAVLVDETVTVVAITLSGATEEVLWGVREARRRGARVVLMTASQDPQVLAQAEEVLPVASEEYLSAGLRISPQFPILVMTDLFFAYYLGSNEFFNRERYQRTMQAMLGEDPKGRERKG</sequence>
<evidence type="ECO:0000256" key="1">
    <source>
        <dbReference type="ARBA" id="ARBA00023015"/>
    </source>
</evidence>
<protein>
    <submittedName>
        <fullName evidence="6">MurR/RpiR family transcriptional regulator</fullName>
    </submittedName>
</protein>
<proteinExistence type="predicted"/>
<dbReference type="InterPro" id="IPR000281">
    <property type="entry name" value="HTH_RpiR"/>
</dbReference>
<dbReference type="EMBL" id="DWXZ01000231">
    <property type="protein sequence ID" value="HJB38556.1"/>
    <property type="molecule type" value="Genomic_DNA"/>
</dbReference>